<evidence type="ECO:0000259" key="2">
    <source>
        <dbReference type="Pfam" id="PF01738"/>
    </source>
</evidence>
<dbReference type="STRING" id="1838286.Verru16b_00749"/>
<dbReference type="Gene3D" id="3.40.50.1820">
    <property type="entry name" value="alpha/beta hydrolase"/>
    <property type="match status" value="1"/>
</dbReference>
<dbReference type="PATRIC" id="fig|1838286.3.peg.755"/>
<gene>
    <name evidence="3" type="ORF">Verru16b_00749</name>
</gene>
<organism evidence="3 4">
    <name type="scientific">Lacunisphaera limnophila</name>
    <dbReference type="NCBI Taxonomy" id="1838286"/>
    <lineage>
        <taxon>Bacteria</taxon>
        <taxon>Pseudomonadati</taxon>
        <taxon>Verrucomicrobiota</taxon>
        <taxon>Opitutia</taxon>
        <taxon>Opitutales</taxon>
        <taxon>Opitutaceae</taxon>
        <taxon>Lacunisphaera</taxon>
    </lineage>
</organism>
<feature type="chain" id="PRO_5009105034" evidence="1">
    <location>
        <begin position="22"/>
        <end position="268"/>
    </location>
</feature>
<dbReference type="EMBL" id="CP016094">
    <property type="protein sequence ID" value="AOS43696.1"/>
    <property type="molecule type" value="Genomic_DNA"/>
</dbReference>
<keyword evidence="3" id="KW-0378">Hydrolase</keyword>
<feature type="signal peptide" evidence="1">
    <location>
        <begin position="1"/>
        <end position="21"/>
    </location>
</feature>
<proteinExistence type="predicted"/>
<dbReference type="AlphaFoldDB" id="A0A1D8AS43"/>
<dbReference type="InterPro" id="IPR029058">
    <property type="entry name" value="AB_hydrolase_fold"/>
</dbReference>
<evidence type="ECO:0000313" key="4">
    <source>
        <dbReference type="Proteomes" id="UP000095228"/>
    </source>
</evidence>
<dbReference type="SUPFAM" id="SSF53474">
    <property type="entry name" value="alpha/beta-Hydrolases"/>
    <property type="match status" value="1"/>
</dbReference>
<dbReference type="OrthoDB" id="9771666at2"/>
<dbReference type="Pfam" id="PF01738">
    <property type="entry name" value="DLH"/>
    <property type="match status" value="1"/>
</dbReference>
<dbReference type="GO" id="GO:0016787">
    <property type="term" value="F:hydrolase activity"/>
    <property type="evidence" value="ECO:0007669"/>
    <property type="project" value="UniProtKB-KW"/>
</dbReference>
<dbReference type="PANTHER" id="PTHR22946:SF0">
    <property type="entry name" value="DIENELACTONE HYDROLASE DOMAIN-CONTAINING PROTEIN"/>
    <property type="match status" value="1"/>
</dbReference>
<dbReference type="InterPro" id="IPR050261">
    <property type="entry name" value="FrsA_esterase"/>
</dbReference>
<keyword evidence="1" id="KW-0732">Signal</keyword>
<reference evidence="3 4" key="1">
    <citation type="submission" date="2016-06" db="EMBL/GenBank/DDBJ databases">
        <title>Three novel species with peptidoglycan cell walls form the new genus Lacunisphaera gen. nov. in the family Opitutaceae of the verrucomicrobial subdivision 4.</title>
        <authorList>
            <person name="Rast P."/>
            <person name="Gloeckner I."/>
            <person name="Jogler M."/>
            <person name="Boedeker C."/>
            <person name="Jeske O."/>
            <person name="Wiegand S."/>
            <person name="Reinhardt R."/>
            <person name="Schumann P."/>
            <person name="Rohde M."/>
            <person name="Spring S."/>
            <person name="Gloeckner F.O."/>
            <person name="Jogler C."/>
        </authorList>
    </citation>
    <scope>NUCLEOTIDE SEQUENCE [LARGE SCALE GENOMIC DNA]</scope>
    <source>
        <strain evidence="3 4">IG16b</strain>
    </source>
</reference>
<evidence type="ECO:0000256" key="1">
    <source>
        <dbReference type="SAM" id="SignalP"/>
    </source>
</evidence>
<evidence type="ECO:0000313" key="3">
    <source>
        <dbReference type="EMBL" id="AOS43696.1"/>
    </source>
</evidence>
<dbReference type="InterPro" id="IPR002925">
    <property type="entry name" value="Dienelactn_hydro"/>
</dbReference>
<keyword evidence="4" id="KW-1185">Reference proteome</keyword>
<dbReference type="RefSeq" id="WP_069961024.1">
    <property type="nucleotide sequence ID" value="NZ_CP016094.1"/>
</dbReference>
<protein>
    <submittedName>
        <fullName evidence="3">Dienelactone hydrolase family protein</fullName>
    </submittedName>
</protein>
<dbReference type="Proteomes" id="UP000095228">
    <property type="component" value="Chromosome"/>
</dbReference>
<feature type="domain" description="Dienelactone hydrolase" evidence="2">
    <location>
        <begin position="47"/>
        <end position="263"/>
    </location>
</feature>
<accession>A0A1D8AS43</accession>
<sequence length="268" mass="28283">MNPSRLLALALACGAVATLSAKVVTRSVAYEHAGVKLEGYLAYDDAQVKPGVPAPGVVVFPEWWGLTAYPKERAEQLAQLGYVAFAADMYGAGVVTDDPKRAGELAGPFYGQPLMAERARAGLDQLLATGWVDAARVAAIGYCFGGSTVQALAYTGAPLAGVVSFHGGLIPVPAGAAATTRAKILVCHGAADGFISADELANFTRAMNEGKFDYQFISYAGAVHAFTNPRADEIARRAGIPIAYHPAADRRSWGHMRQFFDEIFGASR</sequence>
<name>A0A1D8AS43_9BACT</name>
<dbReference type="PANTHER" id="PTHR22946">
    <property type="entry name" value="DIENELACTONE HYDROLASE DOMAIN-CONTAINING PROTEIN-RELATED"/>
    <property type="match status" value="1"/>
</dbReference>
<dbReference type="KEGG" id="obg:Verru16b_00749"/>